<gene>
    <name evidence="1" type="ORF">CEXT_489941</name>
</gene>
<sequence>MAQTRQQTYCFKCKWASKMQGKVLNNMGRSVSRKSSSASRKDVIKMLVCGFNTPPQMVNISIYGLLSMSMKELCLNDPEKPPN</sequence>
<organism evidence="1 2">
    <name type="scientific">Caerostris extrusa</name>
    <name type="common">Bark spider</name>
    <name type="synonym">Caerostris bankana</name>
    <dbReference type="NCBI Taxonomy" id="172846"/>
    <lineage>
        <taxon>Eukaryota</taxon>
        <taxon>Metazoa</taxon>
        <taxon>Ecdysozoa</taxon>
        <taxon>Arthropoda</taxon>
        <taxon>Chelicerata</taxon>
        <taxon>Arachnida</taxon>
        <taxon>Araneae</taxon>
        <taxon>Araneomorphae</taxon>
        <taxon>Entelegynae</taxon>
        <taxon>Araneoidea</taxon>
        <taxon>Araneidae</taxon>
        <taxon>Caerostris</taxon>
    </lineage>
</organism>
<evidence type="ECO:0000313" key="1">
    <source>
        <dbReference type="EMBL" id="GIY79056.1"/>
    </source>
</evidence>
<evidence type="ECO:0000313" key="2">
    <source>
        <dbReference type="Proteomes" id="UP001054945"/>
    </source>
</evidence>
<name>A0AAV4W8D8_CAEEX</name>
<keyword evidence="2" id="KW-1185">Reference proteome</keyword>
<dbReference type="AlphaFoldDB" id="A0AAV4W8D8"/>
<reference evidence="1 2" key="1">
    <citation type="submission" date="2021-06" db="EMBL/GenBank/DDBJ databases">
        <title>Caerostris extrusa draft genome.</title>
        <authorList>
            <person name="Kono N."/>
            <person name="Arakawa K."/>
        </authorList>
    </citation>
    <scope>NUCLEOTIDE SEQUENCE [LARGE SCALE GENOMIC DNA]</scope>
</reference>
<dbReference type="EMBL" id="BPLR01015840">
    <property type="protein sequence ID" value="GIY79056.1"/>
    <property type="molecule type" value="Genomic_DNA"/>
</dbReference>
<proteinExistence type="predicted"/>
<dbReference type="Proteomes" id="UP001054945">
    <property type="component" value="Unassembled WGS sequence"/>
</dbReference>
<comment type="caution">
    <text evidence="1">The sequence shown here is derived from an EMBL/GenBank/DDBJ whole genome shotgun (WGS) entry which is preliminary data.</text>
</comment>
<accession>A0AAV4W8D8</accession>
<protein>
    <submittedName>
        <fullName evidence="1">Uncharacterized protein</fullName>
    </submittedName>
</protein>